<gene>
    <name evidence="1" type="ORF">LCGC14_0320010</name>
</gene>
<organism evidence="1">
    <name type="scientific">marine sediment metagenome</name>
    <dbReference type="NCBI Taxonomy" id="412755"/>
    <lineage>
        <taxon>unclassified sequences</taxon>
        <taxon>metagenomes</taxon>
        <taxon>ecological metagenomes</taxon>
    </lineage>
</organism>
<comment type="caution">
    <text evidence="1">The sequence shown here is derived from an EMBL/GenBank/DDBJ whole genome shotgun (WGS) entry which is preliminary data.</text>
</comment>
<dbReference type="EMBL" id="LAZR01000215">
    <property type="protein sequence ID" value="KKN81388.1"/>
    <property type="molecule type" value="Genomic_DNA"/>
</dbReference>
<dbReference type="AlphaFoldDB" id="A0A0F9WRK9"/>
<name>A0A0F9WRK9_9ZZZZ</name>
<proteinExistence type="predicted"/>
<accession>A0A0F9WRK9</accession>
<reference evidence="1" key="1">
    <citation type="journal article" date="2015" name="Nature">
        <title>Complex archaea that bridge the gap between prokaryotes and eukaryotes.</title>
        <authorList>
            <person name="Spang A."/>
            <person name="Saw J.H."/>
            <person name="Jorgensen S.L."/>
            <person name="Zaremba-Niedzwiedzka K."/>
            <person name="Martijn J."/>
            <person name="Lind A.E."/>
            <person name="van Eijk R."/>
            <person name="Schleper C."/>
            <person name="Guy L."/>
            <person name="Ettema T.J."/>
        </authorList>
    </citation>
    <scope>NUCLEOTIDE SEQUENCE</scope>
</reference>
<evidence type="ECO:0000313" key="1">
    <source>
        <dbReference type="EMBL" id="KKN81388.1"/>
    </source>
</evidence>
<sequence length="83" mass="9265">MKRRTLFAALAAWWSARNAKAKAAPRGVTSFEVGPCRVVKLPPGNDNVSITGWLDLSSKDPGRFPNLPITIPKPGHRPEFRWR</sequence>
<protein>
    <submittedName>
        <fullName evidence="1">Uncharacterized protein</fullName>
    </submittedName>
</protein>